<evidence type="ECO:0000256" key="1">
    <source>
        <dbReference type="SAM" id="SignalP"/>
    </source>
</evidence>
<feature type="signal peptide" evidence="1">
    <location>
        <begin position="1"/>
        <end position="23"/>
    </location>
</feature>
<proteinExistence type="predicted"/>
<gene>
    <name evidence="3" type="ORF">CE91St16_05350</name>
</gene>
<evidence type="ECO:0000313" key="4">
    <source>
        <dbReference type="Proteomes" id="UP001055105"/>
    </source>
</evidence>
<dbReference type="Pfam" id="PF16270">
    <property type="entry name" value="DUF4923"/>
    <property type="match status" value="1"/>
</dbReference>
<protein>
    <recommendedName>
        <fullName evidence="2">DUF4923 domain-containing protein</fullName>
    </recommendedName>
</protein>
<dbReference type="EMBL" id="BQOL01000001">
    <property type="protein sequence ID" value="GKI17627.1"/>
    <property type="molecule type" value="Genomic_DNA"/>
</dbReference>
<keyword evidence="1" id="KW-0732">Signal</keyword>
<dbReference type="RefSeq" id="WP_309295503.1">
    <property type="nucleotide sequence ID" value="NZ_AP025581.1"/>
</dbReference>
<sequence>MIMKRNLLLAIATLLLAGSSATAQDWKEALKKAATTAADKATDGKLTQYALTGTWNYTAPGVKFEGNDLLSQLGGTVLQDNIKQQLDKGYQMAGIKPGAGTITFAKDGKFTTLMGKYELSGTYEFDASTHVATLSFAKDKLDLGSVPGHAYIDGSDLLLVFPVTKLIDMVKAMGSKISSMETIVALLENYKNVYIGFEFSRQAGENAK</sequence>
<organism evidence="3 4">
    <name type="scientific">Alistipes finegoldii</name>
    <dbReference type="NCBI Taxonomy" id="214856"/>
    <lineage>
        <taxon>Bacteria</taxon>
        <taxon>Pseudomonadati</taxon>
        <taxon>Bacteroidota</taxon>
        <taxon>Bacteroidia</taxon>
        <taxon>Bacteroidales</taxon>
        <taxon>Rikenellaceae</taxon>
        <taxon>Alistipes</taxon>
    </lineage>
</organism>
<accession>A0AA37KKJ5</accession>
<name>A0AA37KKJ5_9BACT</name>
<evidence type="ECO:0000259" key="2">
    <source>
        <dbReference type="Pfam" id="PF16270"/>
    </source>
</evidence>
<feature type="domain" description="DUF4923" evidence="2">
    <location>
        <begin position="29"/>
        <end position="201"/>
    </location>
</feature>
<dbReference type="Proteomes" id="UP001055105">
    <property type="component" value="Unassembled WGS sequence"/>
</dbReference>
<dbReference type="InterPro" id="IPR032575">
    <property type="entry name" value="DUF4923"/>
</dbReference>
<reference evidence="3" key="1">
    <citation type="submission" date="2022-01" db="EMBL/GenBank/DDBJ databases">
        <title>Novel bile acid biosynthetic pathways are enriched in the microbiome of centenarians.</title>
        <authorList>
            <person name="Sato Y."/>
            <person name="Atarashi K."/>
            <person name="Plichta R.D."/>
            <person name="Arai Y."/>
            <person name="Sasajima S."/>
            <person name="Kearney M.S."/>
            <person name="Suda W."/>
            <person name="Takeshita K."/>
            <person name="Sasaki T."/>
            <person name="Okamoto S."/>
            <person name="Skelly N.A."/>
            <person name="Okamura Y."/>
            <person name="Vlamakis H."/>
            <person name="Li Y."/>
            <person name="Tanoue T."/>
            <person name="Takei H."/>
            <person name="Nittono H."/>
            <person name="Narushima S."/>
            <person name="Irie J."/>
            <person name="Itoh H."/>
            <person name="Moriya K."/>
            <person name="Sugiura Y."/>
            <person name="Suematsu M."/>
            <person name="Moritoki N."/>
            <person name="Shibata S."/>
            <person name="Littman R.D."/>
            <person name="Fischbach A.M."/>
            <person name="Uwamino Y."/>
            <person name="Inoue T."/>
            <person name="Honda A."/>
            <person name="Hattori M."/>
            <person name="Murai T."/>
            <person name="Xavier J.R."/>
            <person name="Hirose N."/>
            <person name="Honda K."/>
        </authorList>
    </citation>
    <scope>NUCLEOTIDE SEQUENCE</scope>
    <source>
        <strain evidence="3">CE91-St16</strain>
    </source>
</reference>
<comment type="caution">
    <text evidence="3">The sequence shown here is derived from an EMBL/GenBank/DDBJ whole genome shotgun (WGS) entry which is preliminary data.</text>
</comment>
<feature type="chain" id="PRO_5041239814" description="DUF4923 domain-containing protein" evidence="1">
    <location>
        <begin position="24"/>
        <end position="208"/>
    </location>
</feature>
<dbReference type="AlphaFoldDB" id="A0AA37KKJ5"/>
<evidence type="ECO:0000313" key="3">
    <source>
        <dbReference type="EMBL" id="GKI17627.1"/>
    </source>
</evidence>